<name>A0ABN7LQZ5_9BACT</name>
<reference evidence="1 2" key="1">
    <citation type="submission" date="2021-02" db="EMBL/GenBank/DDBJ databases">
        <authorList>
            <person name="Han P."/>
        </authorList>
    </citation>
    <scope>NUCLEOTIDE SEQUENCE [LARGE SCALE GENOMIC DNA]</scope>
    <source>
        <strain evidence="1">Candidatus Nitrospira sp. ZN2</strain>
    </source>
</reference>
<proteinExistence type="predicted"/>
<dbReference type="EMBL" id="CAJNBJ010000016">
    <property type="protein sequence ID" value="CAE6755606.1"/>
    <property type="molecule type" value="Genomic_DNA"/>
</dbReference>
<comment type="caution">
    <text evidence="1">The sequence shown here is derived from an EMBL/GenBank/DDBJ whole genome shotgun (WGS) entry which is preliminary data.</text>
</comment>
<evidence type="ECO:0000313" key="1">
    <source>
        <dbReference type="EMBL" id="CAE6755606.1"/>
    </source>
</evidence>
<keyword evidence="2" id="KW-1185">Reference proteome</keyword>
<gene>
    <name evidence="1" type="ORF">NSPZN2_30388</name>
</gene>
<dbReference type="RefSeq" id="WP_213042554.1">
    <property type="nucleotide sequence ID" value="NZ_CAJNBJ010000016.1"/>
</dbReference>
<organism evidence="1 2">
    <name type="scientific">Nitrospira defluvii</name>
    <dbReference type="NCBI Taxonomy" id="330214"/>
    <lineage>
        <taxon>Bacteria</taxon>
        <taxon>Pseudomonadati</taxon>
        <taxon>Nitrospirota</taxon>
        <taxon>Nitrospiria</taxon>
        <taxon>Nitrospirales</taxon>
        <taxon>Nitrospiraceae</taxon>
        <taxon>Nitrospira</taxon>
    </lineage>
</organism>
<protein>
    <submittedName>
        <fullName evidence="1">Uncharacterized protein</fullName>
    </submittedName>
</protein>
<accession>A0ABN7LQZ5</accession>
<sequence>MTTNDERAQRARTVLELYAVQFGDPYDPRGTLIDVLTDLMHLIAKEPELGLEFESSLKMARFHFEAEAEECLDT</sequence>
<dbReference type="Proteomes" id="UP000675880">
    <property type="component" value="Unassembled WGS sequence"/>
</dbReference>
<evidence type="ECO:0000313" key="2">
    <source>
        <dbReference type="Proteomes" id="UP000675880"/>
    </source>
</evidence>